<proteinExistence type="predicted"/>
<organism evidence="3 4">
    <name type="scientific">Persicobacter psychrovividus</name>
    <dbReference type="NCBI Taxonomy" id="387638"/>
    <lineage>
        <taxon>Bacteria</taxon>
        <taxon>Pseudomonadati</taxon>
        <taxon>Bacteroidota</taxon>
        <taxon>Cytophagia</taxon>
        <taxon>Cytophagales</taxon>
        <taxon>Persicobacteraceae</taxon>
        <taxon>Persicobacter</taxon>
    </lineage>
</organism>
<dbReference type="InterPro" id="IPR052216">
    <property type="entry name" value="CRISPR_Csm3_endoribonuclease"/>
</dbReference>
<accession>A0ABM7VM27</accession>
<evidence type="ECO:0000313" key="3">
    <source>
        <dbReference type="EMBL" id="BDD02063.1"/>
    </source>
</evidence>
<gene>
    <name evidence="3" type="ORF">PEPS_43430</name>
</gene>
<dbReference type="PANTHER" id="PTHR35579:SF3">
    <property type="entry name" value="CRISPR SYSTEM CMS ENDORIBONUCLEASE CSM3"/>
    <property type="match status" value="1"/>
</dbReference>
<dbReference type="RefSeq" id="WP_338399356.1">
    <property type="nucleotide sequence ID" value="NZ_AP025298.1"/>
</dbReference>
<dbReference type="CDD" id="cd09726">
    <property type="entry name" value="RAMP_I_III"/>
    <property type="match status" value="1"/>
</dbReference>
<dbReference type="InterPro" id="IPR005537">
    <property type="entry name" value="RAMP_III_fam"/>
</dbReference>
<dbReference type="Pfam" id="PF03787">
    <property type="entry name" value="RAMPs"/>
    <property type="match status" value="1"/>
</dbReference>
<geneLocation type="plasmid" evidence="3 4">
    <name>pPP6</name>
</geneLocation>
<protein>
    <recommendedName>
        <fullName evidence="2">CRISPR type III-associated protein domain-containing protein</fullName>
    </recommendedName>
</protein>
<sequence length="186" mass="20478">MKSIGYQIQFLSDWHAGSGLSAGAEADQLTIKDADGCPFLPGKTIKGLLVTALRQMNATGLVTDQEFELLQGTGNQKEAQGQPSICFFTDAQMPAGMREAIQGKQHFLFRKIASTKIDAEGLAVEQSLRTMEAATAVELEGKIMVEHHEQISFERTQEIFKTAFALVKLVGFNRNRGLGRCRIKMK</sequence>
<dbReference type="EMBL" id="AP025298">
    <property type="protein sequence ID" value="BDD02063.1"/>
    <property type="molecule type" value="Genomic_DNA"/>
</dbReference>
<keyword evidence="1" id="KW-0051">Antiviral defense</keyword>
<evidence type="ECO:0000313" key="4">
    <source>
        <dbReference type="Proteomes" id="UP001354989"/>
    </source>
</evidence>
<evidence type="ECO:0000259" key="2">
    <source>
        <dbReference type="Pfam" id="PF03787"/>
    </source>
</evidence>
<keyword evidence="3" id="KW-0614">Plasmid</keyword>
<reference evidence="3 4" key="1">
    <citation type="submission" date="2021-12" db="EMBL/GenBank/DDBJ databases">
        <title>Genome sequencing of bacteria with rrn-lacking chromosome and rrn-plasmid.</title>
        <authorList>
            <person name="Anda M."/>
            <person name="Iwasaki W."/>
        </authorList>
    </citation>
    <scope>NUCLEOTIDE SEQUENCE [LARGE SCALE GENOMIC DNA]</scope>
    <source>
        <strain evidence="3 4">NBRC 101262</strain>
        <plasmid evidence="3 4">pPP6</plasmid>
    </source>
</reference>
<dbReference type="PANTHER" id="PTHR35579">
    <property type="entry name" value="CRISPR SYSTEM CMS ENDORIBONUCLEASE CSM3"/>
    <property type="match status" value="1"/>
</dbReference>
<keyword evidence="4" id="KW-1185">Reference proteome</keyword>
<evidence type="ECO:0000256" key="1">
    <source>
        <dbReference type="ARBA" id="ARBA00023118"/>
    </source>
</evidence>
<feature type="domain" description="CRISPR type III-associated protein" evidence="2">
    <location>
        <begin position="8"/>
        <end position="181"/>
    </location>
</feature>
<name>A0ABM7VM27_9BACT</name>
<dbReference type="Proteomes" id="UP001354989">
    <property type="component" value="Plasmid pPP6"/>
</dbReference>